<feature type="region of interest" description="Disordered" evidence="2">
    <location>
        <begin position="1"/>
        <end position="31"/>
    </location>
</feature>
<protein>
    <recommendedName>
        <fullName evidence="3">Reverse transcriptase zinc-binding domain-containing protein</fullName>
    </recommendedName>
</protein>
<evidence type="ECO:0000256" key="1">
    <source>
        <dbReference type="SAM" id="Coils"/>
    </source>
</evidence>
<proteinExistence type="predicted"/>
<evidence type="ECO:0000313" key="4">
    <source>
        <dbReference type="EMBL" id="KAD3069273.1"/>
    </source>
</evidence>
<dbReference type="AlphaFoldDB" id="A0A5N6M8D8"/>
<dbReference type="Pfam" id="PF13966">
    <property type="entry name" value="zf-RVT"/>
    <property type="match status" value="1"/>
</dbReference>
<feature type="coiled-coil region" evidence="1">
    <location>
        <begin position="56"/>
        <end position="95"/>
    </location>
</feature>
<gene>
    <name evidence="4" type="ORF">E3N88_37153</name>
</gene>
<dbReference type="PANTHER" id="PTHR31579:SF2">
    <property type="entry name" value="DUF506 FAMILY PROTEIN"/>
    <property type="match status" value="1"/>
</dbReference>
<reference evidence="4 5" key="1">
    <citation type="submission" date="2019-05" db="EMBL/GenBank/DDBJ databases">
        <title>Mikania micrantha, genome provides insights into the molecular mechanism of rapid growth.</title>
        <authorList>
            <person name="Liu B."/>
        </authorList>
    </citation>
    <scope>NUCLEOTIDE SEQUENCE [LARGE SCALE GENOMIC DNA]</scope>
    <source>
        <strain evidence="4">NLD-2019</strain>
        <tissue evidence="4">Leaf</tissue>
    </source>
</reference>
<dbReference type="EMBL" id="SZYD01000017">
    <property type="protein sequence ID" value="KAD3069273.1"/>
    <property type="molecule type" value="Genomic_DNA"/>
</dbReference>
<keyword evidence="1" id="KW-0175">Coiled coil</keyword>
<dbReference type="NCBIfam" id="TIGR01615">
    <property type="entry name" value="A_thal_3542"/>
    <property type="match status" value="1"/>
</dbReference>
<dbReference type="OrthoDB" id="691424at2759"/>
<dbReference type="InterPro" id="IPR026960">
    <property type="entry name" value="RVT-Znf"/>
</dbReference>
<dbReference type="Pfam" id="PF04720">
    <property type="entry name" value="PDDEXK_6"/>
    <property type="match status" value="1"/>
</dbReference>
<dbReference type="InterPro" id="IPR006502">
    <property type="entry name" value="PDDEXK-like"/>
</dbReference>
<keyword evidence="5" id="KW-1185">Reference proteome</keyword>
<organism evidence="4 5">
    <name type="scientific">Mikania micrantha</name>
    <name type="common">bitter vine</name>
    <dbReference type="NCBI Taxonomy" id="192012"/>
    <lineage>
        <taxon>Eukaryota</taxon>
        <taxon>Viridiplantae</taxon>
        <taxon>Streptophyta</taxon>
        <taxon>Embryophyta</taxon>
        <taxon>Tracheophyta</taxon>
        <taxon>Spermatophyta</taxon>
        <taxon>Magnoliopsida</taxon>
        <taxon>eudicotyledons</taxon>
        <taxon>Gunneridae</taxon>
        <taxon>Pentapetalae</taxon>
        <taxon>asterids</taxon>
        <taxon>campanulids</taxon>
        <taxon>Asterales</taxon>
        <taxon>Asteraceae</taxon>
        <taxon>Asteroideae</taxon>
        <taxon>Heliantheae alliance</taxon>
        <taxon>Eupatorieae</taxon>
        <taxon>Mikania</taxon>
    </lineage>
</organism>
<evidence type="ECO:0000259" key="3">
    <source>
        <dbReference type="Pfam" id="PF13966"/>
    </source>
</evidence>
<accession>A0A5N6M8D8</accession>
<comment type="caution">
    <text evidence="4">The sequence shown here is derived from an EMBL/GenBank/DDBJ whole genome shotgun (WGS) entry which is preliminary data.</text>
</comment>
<feature type="domain" description="Reverse transcriptase zinc-binding" evidence="3">
    <location>
        <begin position="300"/>
        <end position="385"/>
    </location>
</feature>
<name>A0A5N6M8D8_9ASTR</name>
<evidence type="ECO:0000256" key="2">
    <source>
        <dbReference type="SAM" id="MobiDB-lite"/>
    </source>
</evidence>
<feature type="compositionally biased region" description="Polar residues" evidence="2">
    <location>
        <begin position="16"/>
        <end position="26"/>
    </location>
</feature>
<sequence length="433" mass="50055">MGRGTTRIPMSHHVLSPNQNSDTGYVSPQPHDQPPVRLCGSIFGFLEEEEAATVVLRSLENDIQRDEEDDDECENENHEDKIKFWETQHQNLHKTLFRTTSLESKIRNLTKEALREVGCSCSSPISGGCRSCRMIQVCSRLQNSGYDAAICKSKWNNLYFPPGEHTFLDVIDSSDHKKGMVRVIIELELRGHFEMKKGSEEYNGLVRELPDIFVGKSDRLQTVIEILSTAAKNCMKEKKMHLGPWRKQRYMQAKWLRVTERSTVTTMIKPLAEDESSTRPDFNKLMISMEDMIKEDMGEFSTKSVRQIIENKMFSHYSNFHEVNSLVPKKVNFFVWRLVIDRLPCLYALSPRGILLNSLQCVLCGCLEEMAPHIFLKCNIMVDVWRNVALWCKMPMVMYMSFEELLSFPSNYYQKKSQARVVQAIMIIALWSV</sequence>
<evidence type="ECO:0000313" key="5">
    <source>
        <dbReference type="Proteomes" id="UP000326396"/>
    </source>
</evidence>
<dbReference type="PANTHER" id="PTHR31579">
    <property type="entry name" value="OS03G0796600 PROTEIN"/>
    <property type="match status" value="1"/>
</dbReference>
<dbReference type="Proteomes" id="UP000326396">
    <property type="component" value="Linkage Group LG7"/>
</dbReference>